<dbReference type="EMBL" id="JYDP01000074">
    <property type="protein sequence ID" value="KRZ09341.1"/>
    <property type="molecule type" value="Genomic_DNA"/>
</dbReference>
<evidence type="ECO:0000313" key="2">
    <source>
        <dbReference type="Proteomes" id="UP000055024"/>
    </source>
</evidence>
<proteinExistence type="predicted"/>
<dbReference type="Proteomes" id="UP000055024">
    <property type="component" value="Unassembled WGS sequence"/>
</dbReference>
<organism evidence="1 2">
    <name type="scientific">Trichinella zimbabwensis</name>
    <dbReference type="NCBI Taxonomy" id="268475"/>
    <lineage>
        <taxon>Eukaryota</taxon>
        <taxon>Metazoa</taxon>
        <taxon>Ecdysozoa</taxon>
        <taxon>Nematoda</taxon>
        <taxon>Enoplea</taxon>
        <taxon>Dorylaimia</taxon>
        <taxon>Trichinellida</taxon>
        <taxon>Trichinellidae</taxon>
        <taxon>Trichinella</taxon>
    </lineage>
</organism>
<gene>
    <name evidence="1" type="ORF">T11_5820</name>
</gene>
<sequence>MDTKRKQNQIATYLQNKNMQGIRFDKQTEVYVLISMDHLYELPKNQLKENLSNAQFLLQSSLRRMFSRPEFRRSF</sequence>
<evidence type="ECO:0000313" key="1">
    <source>
        <dbReference type="EMBL" id="KRZ09341.1"/>
    </source>
</evidence>
<protein>
    <submittedName>
        <fullName evidence="1">Uncharacterized protein</fullName>
    </submittedName>
</protein>
<reference evidence="1 2" key="1">
    <citation type="submission" date="2015-01" db="EMBL/GenBank/DDBJ databases">
        <title>Evolution of Trichinella species and genotypes.</title>
        <authorList>
            <person name="Korhonen P.K."/>
            <person name="Edoardo P."/>
            <person name="Giuseppe L.R."/>
            <person name="Gasser R.B."/>
        </authorList>
    </citation>
    <scope>NUCLEOTIDE SEQUENCE [LARGE SCALE GENOMIC DNA]</scope>
    <source>
        <strain evidence="1">ISS1029</strain>
    </source>
</reference>
<keyword evidence="2" id="KW-1185">Reference proteome</keyword>
<comment type="caution">
    <text evidence="1">The sequence shown here is derived from an EMBL/GenBank/DDBJ whole genome shotgun (WGS) entry which is preliminary data.</text>
</comment>
<accession>A0A0V1HFB2</accession>
<name>A0A0V1HFB2_9BILA</name>
<dbReference type="AlphaFoldDB" id="A0A0V1HFB2"/>